<dbReference type="Proteomes" id="UP000676246">
    <property type="component" value="Unassembled WGS sequence"/>
</dbReference>
<dbReference type="GO" id="GO:0003677">
    <property type="term" value="F:DNA binding"/>
    <property type="evidence" value="ECO:0007669"/>
    <property type="project" value="InterPro"/>
</dbReference>
<dbReference type="GO" id="GO:0006313">
    <property type="term" value="P:DNA transposition"/>
    <property type="evidence" value="ECO:0007669"/>
    <property type="project" value="InterPro"/>
</dbReference>
<feature type="region of interest" description="Disordered" evidence="1">
    <location>
        <begin position="212"/>
        <end position="232"/>
    </location>
</feature>
<proteinExistence type="predicted"/>
<dbReference type="AlphaFoldDB" id="A0A940YBP6"/>
<evidence type="ECO:0000313" key="3">
    <source>
        <dbReference type="EMBL" id="MBQ0931238.1"/>
    </source>
</evidence>
<dbReference type="SMART" id="SM01321">
    <property type="entry name" value="Y1_Tnp"/>
    <property type="match status" value="1"/>
</dbReference>
<protein>
    <submittedName>
        <fullName evidence="3">Transposase</fullName>
    </submittedName>
</protein>
<dbReference type="PANTHER" id="PTHR34322:SF2">
    <property type="entry name" value="TRANSPOSASE IS200-LIKE DOMAIN-CONTAINING PROTEIN"/>
    <property type="match status" value="1"/>
</dbReference>
<evidence type="ECO:0000256" key="1">
    <source>
        <dbReference type="SAM" id="MobiDB-lite"/>
    </source>
</evidence>
<evidence type="ECO:0000313" key="4">
    <source>
        <dbReference type="Proteomes" id="UP000676246"/>
    </source>
</evidence>
<reference evidence="3 4" key="1">
    <citation type="submission" date="2021-04" db="EMBL/GenBank/DDBJ databases">
        <title>The genome sequence of Ideonella sp. 3Y2.</title>
        <authorList>
            <person name="Liu Y."/>
        </authorList>
    </citation>
    <scope>NUCLEOTIDE SEQUENCE [LARGE SCALE GENOMIC DNA]</scope>
    <source>
        <strain evidence="3 4">3Y2</strain>
    </source>
</reference>
<name>A0A940YBP6_9BURK</name>
<dbReference type="SUPFAM" id="SSF143422">
    <property type="entry name" value="Transposase IS200-like"/>
    <property type="match status" value="1"/>
</dbReference>
<accession>A0A940YBP6</accession>
<dbReference type="Pfam" id="PF01797">
    <property type="entry name" value="Y1_Tnp"/>
    <property type="match status" value="1"/>
</dbReference>
<dbReference type="InterPro" id="IPR002686">
    <property type="entry name" value="Transposase_17"/>
</dbReference>
<dbReference type="PANTHER" id="PTHR34322">
    <property type="entry name" value="TRANSPOSASE, Y1_TNP DOMAIN-CONTAINING"/>
    <property type="match status" value="1"/>
</dbReference>
<gene>
    <name evidence="3" type="ORF">KAK03_12145</name>
</gene>
<dbReference type="RefSeq" id="WP_210854209.1">
    <property type="nucleotide sequence ID" value="NZ_JAGQDD010000007.1"/>
</dbReference>
<dbReference type="GO" id="GO:0004803">
    <property type="term" value="F:transposase activity"/>
    <property type="evidence" value="ECO:0007669"/>
    <property type="project" value="InterPro"/>
</dbReference>
<evidence type="ECO:0000259" key="2">
    <source>
        <dbReference type="SMART" id="SM01321"/>
    </source>
</evidence>
<sequence>MGRPLRLVAPGLPHHLIQRGHNSQPVFLDDLDRERFLEDLQVAMREYRLALHAYVLMGNHIHLLLTPPDEASLSRAMQSLGRRYVGWFNHRHQRRGTLWEGRFKTSVVDTEGYFLACQRYVELNPQRAGLASDLLSYRWSSLAHHLGAHQDPLITDHPAFWLLGNTPFEREAAYRRWLEEGLDAARERFLRDTLAKGGVLGGERFVAALAQQTQRRLTPGRRGRPPKPASGA</sequence>
<feature type="domain" description="Transposase IS200-like" evidence="2">
    <location>
        <begin position="9"/>
        <end position="124"/>
    </location>
</feature>
<comment type="caution">
    <text evidence="3">The sequence shown here is derived from an EMBL/GenBank/DDBJ whole genome shotgun (WGS) entry which is preliminary data.</text>
</comment>
<keyword evidence="4" id="KW-1185">Reference proteome</keyword>
<dbReference type="InterPro" id="IPR036515">
    <property type="entry name" value="Transposase_17_sf"/>
</dbReference>
<dbReference type="EMBL" id="JAGQDD010000007">
    <property type="protein sequence ID" value="MBQ0931238.1"/>
    <property type="molecule type" value="Genomic_DNA"/>
</dbReference>
<dbReference type="Gene3D" id="3.30.70.1290">
    <property type="entry name" value="Transposase IS200-like"/>
    <property type="match status" value="1"/>
</dbReference>
<organism evidence="3 4">
    <name type="scientific">Ideonella alba</name>
    <dbReference type="NCBI Taxonomy" id="2824118"/>
    <lineage>
        <taxon>Bacteria</taxon>
        <taxon>Pseudomonadati</taxon>
        <taxon>Pseudomonadota</taxon>
        <taxon>Betaproteobacteria</taxon>
        <taxon>Burkholderiales</taxon>
        <taxon>Sphaerotilaceae</taxon>
        <taxon>Ideonella</taxon>
    </lineage>
</organism>